<gene>
    <name evidence="1" type="ORF">GCM10009001_33700</name>
</gene>
<dbReference type="RefSeq" id="WP_343815800.1">
    <property type="nucleotide sequence ID" value="NZ_BAAADS010000025.1"/>
</dbReference>
<dbReference type="InterPro" id="IPR025573">
    <property type="entry name" value="YwpF"/>
</dbReference>
<dbReference type="Proteomes" id="UP001500866">
    <property type="component" value="Unassembled WGS sequence"/>
</dbReference>
<reference evidence="1 2" key="1">
    <citation type="journal article" date="2019" name="Int. J. Syst. Evol. Microbiol.">
        <title>The Global Catalogue of Microorganisms (GCM) 10K type strain sequencing project: providing services to taxonomists for standard genome sequencing and annotation.</title>
        <authorList>
            <consortium name="The Broad Institute Genomics Platform"/>
            <consortium name="The Broad Institute Genome Sequencing Center for Infectious Disease"/>
            <person name="Wu L."/>
            <person name="Ma J."/>
        </authorList>
    </citation>
    <scope>NUCLEOTIDE SEQUENCE [LARGE SCALE GENOMIC DNA]</scope>
    <source>
        <strain evidence="1 2">JCM 15395</strain>
    </source>
</reference>
<organism evidence="1 2">
    <name type="scientific">Virgibacillus siamensis</name>
    <dbReference type="NCBI Taxonomy" id="480071"/>
    <lineage>
        <taxon>Bacteria</taxon>
        <taxon>Bacillati</taxon>
        <taxon>Bacillota</taxon>
        <taxon>Bacilli</taxon>
        <taxon>Bacillales</taxon>
        <taxon>Bacillaceae</taxon>
        <taxon>Virgibacillus</taxon>
    </lineage>
</organism>
<dbReference type="Pfam" id="PF14183">
    <property type="entry name" value="YwpF"/>
    <property type="match status" value="1"/>
</dbReference>
<keyword evidence="2" id="KW-1185">Reference proteome</keyword>
<dbReference type="EMBL" id="BAAADS010000025">
    <property type="protein sequence ID" value="GAA0613722.1"/>
    <property type="molecule type" value="Genomic_DNA"/>
</dbReference>
<evidence type="ECO:0000313" key="2">
    <source>
        <dbReference type="Proteomes" id="UP001500866"/>
    </source>
</evidence>
<evidence type="ECO:0000313" key="1">
    <source>
        <dbReference type="EMBL" id="GAA0613722.1"/>
    </source>
</evidence>
<proteinExistence type="predicted"/>
<name>A0ABN1GKZ4_9BACI</name>
<accession>A0ABN1GKZ4</accession>
<sequence length="139" mass="16265">MKTFKLYSLDILQSDDKNISQYGIDLKDGLIINREDDLNQWVIEAYVRHDYLGFFKKLQQERDQVMLQVKITKPTNQPATFITSIIGVNEIGPNINILFKGVVVNQQKDKVWDMLKSLIEQGYQGEELLDKFRELLKNE</sequence>
<comment type="caution">
    <text evidence="1">The sequence shown here is derived from an EMBL/GenBank/DDBJ whole genome shotgun (WGS) entry which is preliminary data.</text>
</comment>
<protein>
    <submittedName>
        <fullName evidence="1">YwpF-like family protein</fullName>
    </submittedName>
</protein>